<dbReference type="Gene3D" id="3.40.190.290">
    <property type="match status" value="1"/>
</dbReference>
<name>A0ABT1R1K1_9HYPH</name>
<comment type="similarity">
    <text evidence="1">Belongs to the LysR transcriptional regulatory family.</text>
</comment>
<dbReference type="PANTHER" id="PTHR30427:SF1">
    <property type="entry name" value="TRANSCRIPTIONAL ACTIVATOR PROTEIN LYSR"/>
    <property type="match status" value="1"/>
</dbReference>
<keyword evidence="4" id="KW-0010">Activator</keyword>
<gene>
    <name evidence="7" type="ORF">GB927_003085</name>
</gene>
<dbReference type="Pfam" id="PF00126">
    <property type="entry name" value="HTH_1"/>
    <property type="match status" value="1"/>
</dbReference>
<evidence type="ECO:0000313" key="8">
    <source>
        <dbReference type="Proteomes" id="UP000996601"/>
    </source>
</evidence>
<dbReference type="PANTHER" id="PTHR30427">
    <property type="entry name" value="TRANSCRIPTIONAL ACTIVATOR PROTEIN LYSR"/>
    <property type="match status" value="1"/>
</dbReference>
<reference evidence="7" key="1">
    <citation type="submission" date="2021-07" db="EMBL/GenBank/DDBJ databases">
        <title>Shinella sp. nov., a novel member of the genus Shinella from water.</title>
        <authorList>
            <person name="Deng Y."/>
        </authorList>
    </citation>
    <scope>NUCLEOTIDE SEQUENCE</scope>
    <source>
        <strain evidence="7">CPCC 100929</strain>
    </source>
</reference>
<dbReference type="Gene3D" id="1.10.10.10">
    <property type="entry name" value="Winged helix-like DNA-binding domain superfamily/Winged helix DNA-binding domain"/>
    <property type="match status" value="1"/>
</dbReference>
<evidence type="ECO:0000313" key="7">
    <source>
        <dbReference type="EMBL" id="MCQ4629006.1"/>
    </source>
</evidence>
<evidence type="ECO:0000259" key="6">
    <source>
        <dbReference type="PROSITE" id="PS50931"/>
    </source>
</evidence>
<dbReference type="SUPFAM" id="SSF53850">
    <property type="entry name" value="Periplasmic binding protein-like II"/>
    <property type="match status" value="1"/>
</dbReference>
<dbReference type="InterPro" id="IPR005119">
    <property type="entry name" value="LysR_subst-bd"/>
</dbReference>
<keyword evidence="2" id="KW-0805">Transcription regulation</keyword>
<keyword evidence="3" id="KW-0238">DNA-binding</keyword>
<protein>
    <submittedName>
        <fullName evidence="7">LysR family transcriptional regulator</fullName>
    </submittedName>
</protein>
<dbReference type="InterPro" id="IPR036390">
    <property type="entry name" value="WH_DNA-bd_sf"/>
</dbReference>
<dbReference type="Proteomes" id="UP000996601">
    <property type="component" value="Unassembled WGS sequence"/>
</dbReference>
<evidence type="ECO:0000256" key="4">
    <source>
        <dbReference type="ARBA" id="ARBA00023159"/>
    </source>
</evidence>
<accession>A0ABT1R1K1</accession>
<dbReference type="PROSITE" id="PS50931">
    <property type="entry name" value="HTH_LYSR"/>
    <property type="match status" value="1"/>
</dbReference>
<dbReference type="EMBL" id="WHSB02000001">
    <property type="protein sequence ID" value="MCQ4629006.1"/>
    <property type="molecule type" value="Genomic_DNA"/>
</dbReference>
<dbReference type="Pfam" id="PF03466">
    <property type="entry name" value="LysR_substrate"/>
    <property type="match status" value="1"/>
</dbReference>
<evidence type="ECO:0000256" key="3">
    <source>
        <dbReference type="ARBA" id="ARBA00023125"/>
    </source>
</evidence>
<dbReference type="CDD" id="cd08415">
    <property type="entry name" value="PBP2_LysR_opines_like"/>
    <property type="match status" value="1"/>
</dbReference>
<feature type="domain" description="HTH lysR-type" evidence="6">
    <location>
        <begin position="2"/>
        <end position="59"/>
    </location>
</feature>
<dbReference type="InterPro" id="IPR000847">
    <property type="entry name" value="LysR_HTH_N"/>
</dbReference>
<keyword evidence="5" id="KW-0804">Transcription</keyword>
<sequence length="299" mass="33290">MLNLRQLEAFRALMLTGTTVQAAAMLGITQPVISRLISDLEFQSGLSLFVRSGGRLRATPEADILFAELERTFYGLDHLSSFIKGIRNVGGTLNILATMPMAHGILPSVFQRLSKNNPDLHITLKTVLSRDARAWLDTQQFDVALTNYPIDYPSSFTQDFIRVNAVCIMPPDHPLAARDVVTADDLRGVSFVAMPPGSRHRQKVDLAFQQSDVTPRILVEAQTSAIICEMVATGIGVSVVDEISARAFLSKGLVLRPFLPKLIYEFRILLPMQREMSHTSRIFIKHAREYVAEAWPGQK</sequence>
<dbReference type="InterPro" id="IPR036388">
    <property type="entry name" value="WH-like_DNA-bd_sf"/>
</dbReference>
<evidence type="ECO:0000256" key="2">
    <source>
        <dbReference type="ARBA" id="ARBA00023015"/>
    </source>
</evidence>
<comment type="caution">
    <text evidence="7">The sequence shown here is derived from an EMBL/GenBank/DDBJ whole genome shotgun (WGS) entry which is preliminary data.</text>
</comment>
<dbReference type="InterPro" id="IPR037424">
    <property type="entry name" value="NocR_PBP2"/>
</dbReference>
<evidence type="ECO:0000256" key="5">
    <source>
        <dbReference type="ARBA" id="ARBA00023163"/>
    </source>
</evidence>
<evidence type="ECO:0000256" key="1">
    <source>
        <dbReference type="ARBA" id="ARBA00009437"/>
    </source>
</evidence>
<proteinExistence type="inferred from homology"/>
<keyword evidence="8" id="KW-1185">Reference proteome</keyword>
<organism evidence="7 8">
    <name type="scientific">Shinella lacus</name>
    <dbReference type="NCBI Taxonomy" id="2654216"/>
    <lineage>
        <taxon>Bacteria</taxon>
        <taxon>Pseudomonadati</taxon>
        <taxon>Pseudomonadota</taxon>
        <taxon>Alphaproteobacteria</taxon>
        <taxon>Hyphomicrobiales</taxon>
        <taxon>Rhizobiaceae</taxon>
        <taxon>Shinella</taxon>
    </lineage>
</organism>
<dbReference type="SUPFAM" id="SSF46785">
    <property type="entry name" value="Winged helix' DNA-binding domain"/>
    <property type="match status" value="1"/>
</dbReference>